<dbReference type="Proteomes" id="UP000294134">
    <property type="component" value="Segment"/>
</dbReference>
<reference evidence="2 3" key="1">
    <citation type="submission" date="2019-02" db="EMBL/GenBank/DDBJ databases">
        <authorList>
            <person name="Frampton R.A."/>
            <person name="Wojtus J.K."/>
            <person name="Fineran P.C."/>
            <person name="Hendrickson H.L."/>
        </authorList>
    </citation>
    <scope>NUCLEOTIDE SEQUENCE [LARGE SCALE GENOMIC DNA]</scope>
</reference>
<evidence type="ECO:0000313" key="2">
    <source>
        <dbReference type="EMBL" id="QBJ02920.1"/>
    </source>
</evidence>
<evidence type="ECO:0000313" key="3">
    <source>
        <dbReference type="Proteomes" id="UP000294134"/>
    </source>
</evidence>
<keyword evidence="3" id="KW-1185">Reference proteome</keyword>
<accession>A0A481W512</accession>
<name>A0A481W512_9CAUD</name>
<dbReference type="EMBL" id="MK552327">
    <property type="protein sequence ID" value="QBJ02920.1"/>
    <property type="molecule type" value="Genomic_DNA"/>
</dbReference>
<feature type="compositionally biased region" description="Acidic residues" evidence="1">
    <location>
        <begin position="182"/>
        <end position="212"/>
    </location>
</feature>
<protein>
    <submittedName>
        <fullName evidence="2">Uncharacterized protein</fullName>
    </submittedName>
</protein>
<organism evidence="2 3">
    <name type="scientific">Pseudomonas phage Psa21</name>
    <dbReference type="NCBI Taxonomy" id="2530023"/>
    <lineage>
        <taxon>Viruses</taxon>
        <taxon>Duplodnaviria</taxon>
        <taxon>Heunggongvirae</taxon>
        <taxon>Uroviricota</taxon>
        <taxon>Caudoviricetes</taxon>
        <taxon>Chimalliviridae</taxon>
        <taxon>Tepukevirus</taxon>
        <taxon>Tepukevirus Psa21</taxon>
    </lineage>
</organism>
<gene>
    <name evidence="2" type="ORF">PSA21_394</name>
</gene>
<sequence>MSTEITKAVEYTITTGEAFDRLKAAIRDDEGYAWGWQCNLAMPIMDATGITRQQANIAAARLMSHLFKYDITKQSEYADVIKPEEKTTADFVVDKAGDIVGVEENTLHITVTGFQANSGAEALARRLPLFLVGGGYDTALNIADTTLTHEERGLSLPPAGSKIVITGVESRWHTDRHRPLGDPDEAVDTDTDEQEYDSGDEPEYGEDPDCDPFDDVGSQEGIATAELYVPPRKVTLKLELDKDETNPELIVDHFKRKYPDADIVIKAKLNYLVTEDIVKRYQEDFPKDVELTIDPADPDPETTVDLVREAIQEQAPQLAMSIAKHNLADPESRKHAYLFERDLPEGKQLALLYVDTTDPEFNPESFVSNGFRIFQHLNDGLQALLEETMPSVAKYYTDLAINNERWLDRFGDGEAIVVTKHEGPFTLYHISQSAIPKTIYADVEDAWTALQNLDRLEDIAIALEDPSIVIGAEDYLRVTHGFMIVREHPRAEELFLKYLKYKAKTNELIDRWLRSVGK</sequence>
<evidence type="ECO:0000256" key="1">
    <source>
        <dbReference type="SAM" id="MobiDB-lite"/>
    </source>
</evidence>
<proteinExistence type="predicted"/>
<feature type="region of interest" description="Disordered" evidence="1">
    <location>
        <begin position="173"/>
        <end position="212"/>
    </location>
</feature>